<dbReference type="AlphaFoldDB" id="A0A0H5Q5F5"/>
<name>A0A0H5Q5F5_9ZZZZ</name>
<proteinExistence type="predicted"/>
<evidence type="ECO:0000313" key="1">
    <source>
        <dbReference type="EMBL" id="CRY96680.1"/>
    </source>
</evidence>
<reference evidence="1" key="2">
    <citation type="submission" date="2015-07" db="EMBL/GenBank/DDBJ databases">
        <title>Plasmids, circular viruses and viroids from rat gut.</title>
        <authorList>
            <person name="Jorgensen T.J."/>
            <person name="Hansen M.A."/>
            <person name="Xu Z."/>
            <person name="Tabak M.A."/>
            <person name="Sorensen S.J."/>
            <person name="Hansen L.H."/>
        </authorList>
    </citation>
    <scope>NUCLEOTIDE SEQUENCE</scope>
    <source>
        <strain evidence="1">RGFK1211</strain>
    </source>
</reference>
<dbReference type="EMBL" id="LN853784">
    <property type="protein sequence ID" value="CRY96680.1"/>
    <property type="molecule type" value="Genomic_DNA"/>
</dbReference>
<protein>
    <submittedName>
        <fullName evidence="1">Uncharacterized protein</fullName>
    </submittedName>
</protein>
<organism evidence="1">
    <name type="scientific">uncultured prokaryote</name>
    <dbReference type="NCBI Taxonomy" id="198431"/>
    <lineage>
        <taxon>unclassified sequences</taxon>
        <taxon>environmental samples</taxon>
    </lineage>
</organism>
<sequence length="85" mass="9445">MTDNVVTSVQITTGTRGNGFTVDRDVRYCESDMGGGRMKSVHERYAGLAQRELDDLLEALIEKPQPGDRIVVKDGRICSDQPLFD</sequence>
<accession>A0A0H5Q5F5</accession>
<reference evidence="1" key="1">
    <citation type="submission" date="2015-06" db="EMBL/GenBank/DDBJ databases">
        <authorList>
            <person name="Joergensen T."/>
        </authorList>
    </citation>
    <scope>NUCLEOTIDE SEQUENCE</scope>
    <source>
        <strain evidence="1">RGFK1211</strain>
    </source>
</reference>